<evidence type="ECO:0000313" key="2">
    <source>
        <dbReference type="Proteomes" id="UP001227192"/>
    </source>
</evidence>
<evidence type="ECO:0000313" key="1">
    <source>
        <dbReference type="EMBL" id="KAJ9481438.1"/>
    </source>
</evidence>
<name>A0AAI9X2T6_PENTH</name>
<organism evidence="1 2">
    <name type="scientific">Penicillium thymicola</name>
    <dbReference type="NCBI Taxonomy" id="293382"/>
    <lineage>
        <taxon>Eukaryota</taxon>
        <taxon>Fungi</taxon>
        <taxon>Dikarya</taxon>
        <taxon>Ascomycota</taxon>
        <taxon>Pezizomycotina</taxon>
        <taxon>Eurotiomycetes</taxon>
        <taxon>Eurotiomycetidae</taxon>
        <taxon>Eurotiales</taxon>
        <taxon>Aspergillaceae</taxon>
        <taxon>Penicillium</taxon>
    </lineage>
</organism>
<accession>A0AAI9X2T6</accession>
<dbReference type="Proteomes" id="UP001227192">
    <property type="component" value="Unassembled WGS sequence"/>
</dbReference>
<reference evidence="1" key="2">
    <citation type="journal article" date="2016" name="Fungal Biol.">
        <title>Ochratoxin A production by Penicillium thymicola.</title>
        <authorList>
            <person name="Nguyen H.D.T."/>
            <person name="McMullin D.R."/>
            <person name="Ponomareva E."/>
            <person name="Riley R."/>
            <person name="Pomraning K.R."/>
            <person name="Baker S.E."/>
            <person name="Seifert K.A."/>
        </authorList>
    </citation>
    <scope>NUCLEOTIDE SEQUENCE</scope>
    <source>
        <strain evidence="1">DAOM 180753</strain>
    </source>
</reference>
<sequence>MTLRQQSLGNDLLEFWRFSFQYGFEMTNYQRLKWPKDGEPEDLFDQQSPNLAFLPRQDIWRQFFTLVRARGFQAPVTNDTSFATVELPSPRPYEYPEDISEEIDVAKGCGKPYLNTVEADRFALSAESLQQSQIPARVTAGFLRHSVFKAFFDYLWDSNGQTHGRDPPEGDTDIQNHGEQLTRDVGGNVTATQNMDVDSGSVTESPLAPSTALTHNAVVVAPAADQPPSFCVMKITVGGTIRRLGLPIHEAFFSEFSSGLFSNNFNAQQMDGRSIAPTDATGIAWIFPRRSSMPCSGKISTLRTIVHPHKWALGAREGGLEEISRWQERKDGYRSKLASFRICVILMKEKVDGKGGMNVGYHYQDPRSFRETSRHRR</sequence>
<gene>
    <name evidence="1" type="ORF">VN97_g12039</name>
</gene>
<keyword evidence="2" id="KW-1185">Reference proteome</keyword>
<dbReference type="EMBL" id="LACB01000781">
    <property type="protein sequence ID" value="KAJ9481438.1"/>
    <property type="molecule type" value="Genomic_DNA"/>
</dbReference>
<dbReference type="AlphaFoldDB" id="A0AAI9X2T6"/>
<reference evidence="1" key="1">
    <citation type="submission" date="2015-06" db="EMBL/GenBank/DDBJ databases">
        <authorList>
            <person name="Nguyen H."/>
        </authorList>
    </citation>
    <scope>NUCLEOTIDE SEQUENCE</scope>
    <source>
        <strain evidence="1">DAOM 180753</strain>
    </source>
</reference>
<comment type="caution">
    <text evidence="1">The sequence shown here is derived from an EMBL/GenBank/DDBJ whole genome shotgun (WGS) entry which is preliminary data.</text>
</comment>
<protein>
    <submittedName>
        <fullName evidence="1">Uncharacterized protein</fullName>
    </submittedName>
</protein>
<proteinExistence type="predicted"/>